<dbReference type="Proteomes" id="UP000272942">
    <property type="component" value="Unassembled WGS sequence"/>
</dbReference>
<gene>
    <name evidence="3" type="ORF">ECPE_LOCUS5662</name>
</gene>
<protein>
    <submittedName>
        <fullName evidence="5">AAA_8 domain-containing protein</fullName>
    </submittedName>
</protein>
<dbReference type="InterPro" id="IPR026983">
    <property type="entry name" value="DHC"/>
</dbReference>
<dbReference type="PANTHER" id="PTHR22878">
    <property type="entry name" value="DYNEIN HEAVY CHAIN 6, AXONEMAL-LIKE-RELATED"/>
    <property type="match status" value="1"/>
</dbReference>
<evidence type="ECO:0000256" key="1">
    <source>
        <dbReference type="ARBA" id="ARBA00008887"/>
    </source>
</evidence>
<dbReference type="Gene3D" id="1.10.287.2610">
    <property type="match status" value="1"/>
</dbReference>
<dbReference type="EMBL" id="UZAN01042541">
    <property type="protein sequence ID" value="VDP76181.1"/>
    <property type="molecule type" value="Genomic_DNA"/>
</dbReference>
<evidence type="ECO:0000259" key="2">
    <source>
        <dbReference type="Pfam" id="PF12780"/>
    </source>
</evidence>
<accession>A0A183AFC7</accession>
<dbReference type="GO" id="GO:0030286">
    <property type="term" value="C:dynein complex"/>
    <property type="evidence" value="ECO:0007669"/>
    <property type="project" value="InterPro"/>
</dbReference>
<comment type="similarity">
    <text evidence="1">Belongs to the dynein heavy chain family.</text>
</comment>
<keyword evidence="4" id="KW-1185">Reference proteome</keyword>
<evidence type="ECO:0000313" key="3">
    <source>
        <dbReference type="EMBL" id="VDP76181.1"/>
    </source>
</evidence>
<feature type="domain" description="Dynein heavy chain AAA module D4" evidence="2">
    <location>
        <begin position="17"/>
        <end position="199"/>
    </location>
</feature>
<reference evidence="3 4" key="2">
    <citation type="submission" date="2018-11" db="EMBL/GenBank/DDBJ databases">
        <authorList>
            <consortium name="Pathogen Informatics"/>
        </authorList>
    </citation>
    <scope>NUCLEOTIDE SEQUENCE [LARGE SCALE GENOMIC DNA]</scope>
    <source>
        <strain evidence="3 4">Egypt</strain>
    </source>
</reference>
<dbReference type="WBParaSite" id="ECPE_0000567501-mRNA-1">
    <property type="protein sequence ID" value="ECPE_0000567501-mRNA-1"/>
    <property type="gene ID" value="ECPE_0000567501"/>
</dbReference>
<dbReference type="Gene3D" id="3.40.50.300">
    <property type="entry name" value="P-loop containing nucleotide triphosphate hydrolases"/>
    <property type="match status" value="1"/>
</dbReference>
<dbReference type="InterPro" id="IPR027417">
    <property type="entry name" value="P-loop_NTPase"/>
</dbReference>
<name>A0A183AFC7_9TREM</name>
<reference evidence="5" key="1">
    <citation type="submission" date="2016-06" db="UniProtKB">
        <authorList>
            <consortium name="WormBaseParasite"/>
        </authorList>
    </citation>
    <scope>IDENTIFICATION</scope>
</reference>
<dbReference type="OrthoDB" id="10266008at2759"/>
<dbReference type="PANTHER" id="PTHR22878:SF63">
    <property type="entry name" value="DYNEIN AXONEMAL HEAVY CHAIN 10"/>
    <property type="match status" value="1"/>
</dbReference>
<dbReference type="AlphaFoldDB" id="A0A183AFC7"/>
<dbReference type="GO" id="GO:0051959">
    <property type="term" value="F:dynein light intermediate chain binding"/>
    <property type="evidence" value="ECO:0007669"/>
    <property type="project" value="InterPro"/>
</dbReference>
<dbReference type="Pfam" id="PF12780">
    <property type="entry name" value="AAA_8"/>
    <property type="match status" value="1"/>
</dbReference>
<dbReference type="GO" id="GO:0007018">
    <property type="term" value="P:microtubule-based movement"/>
    <property type="evidence" value="ECO:0007669"/>
    <property type="project" value="InterPro"/>
</dbReference>
<dbReference type="InterPro" id="IPR024317">
    <property type="entry name" value="Dynein_heavy_chain_D4_dom"/>
</dbReference>
<dbReference type="GO" id="GO:0045505">
    <property type="term" value="F:dynein intermediate chain binding"/>
    <property type="evidence" value="ECO:0007669"/>
    <property type="project" value="InterPro"/>
</dbReference>
<evidence type="ECO:0000313" key="4">
    <source>
        <dbReference type="Proteomes" id="UP000272942"/>
    </source>
</evidence>
<evidence type="ECO:0000313" key="5">
    <source>
        <dbReference type="WBParaSite" id="ECPE_0000567501-mRNA-1"/>
    </source>
</evidence>
<organism evidence="5">
    <name type="scientific">Echinostoma caproni</name>
    <dbReference type="NCBI Taxonomy" id="27848"/>
    <lineage>
        <taxon>Eukaryota</taxon>
        <taxon>Metazoa</taxon>
        <taxon>Spiralia</taxon>
        <taxon>Lophotrochozoa</taxon>
        <taxon>Platyhelminthes</taxon>
        <taxon>Trematoda</taxon>
        <taxon>Digenea</taxon>
        <taxon>Plagiorchiida</taxon>
        <taxon>Echinostomata</taxon>
        <taxon>Echinostomatoidea</taxon>
        <taxon>Echinostomatidae</taxon>
        <taxon>Echinostoma</taxon>
    </lineage>
</organism>
<sequence length="290" mass="32725">MNVGVKCSEDNKLSDPDKWIGQSQVTELINNMLTTGFVSALFSEDEKDAIQQNIWAEAEARIRAEALASGAINVPINKESVWNYFKTDCASRLHLVLCMNPTGDTLRTRCRDFPGITKCTTIDWYFPWPEQALYAVACSLIDPKFSQVPVAHWESVVTNVVNIHRSVQMASNEFKRQLRRINYVTATNYILFINGFLKLLDEKTNENISQQRRLQGGLEKLHETAIQIEQLNVKLAVQKVILEEKTTSCESLMNEINESTEVATAKKTQAQEKSVELGKQAKIIVAEKAS</sequence>
<proteinExistence type="inferred from homology"/>